<evidence type="ECO:0000313" key="2">
    <source>
        <dbReference type="Proteomes" id="UP000058305"/>
    </source>
</evidence>
<evidence type="ECO:0000313" key="1">
    <source>
        <dbReference type="EMBL" id="AMB58837.1"/>
    </source>
</evidence>
<dbReference type="EMBL" id="CP014145">
    <property type="protein sequence ID" value="AMB58837.1"/>
    <property type="molecule type" value="Genomic_DNA"/>
</dbReference>
<gene>
    <name evidence="1" type="ORF">AWU67_08115</name>
</gene>
<evidence type="ECO:0008006" key="3">
    <source>
        <dbReference type="Google" id="ProtNLM"/>
    </source>
</evidence>
<accession>A0A0X8E335</accession>
<keyword evidence="2" id="KW-1185">Reference proteome</keyword>
<reference evidence="2" key="2">
    <citation type="submission" date="2016-01" db="EMBL/GenBank/DDBJ databases">
        <title>First complete genome sequence of a species in the genus Microterricola, an extremophilic cold active enzyme producing strain ERGS5:02 isolated from Sikkim Himalaya.</title>
        <authorList>
            <person name="Kumar R."/>
            <person name="Singh D."/>
            <person name="Swarnkar M.K."/>
        </authorList>
    </citation>
    <scope>NUCLEOTIDE SEQUENCE [LARGE SCALE GENOMIC DNA]</scope>
    <source>
        <strain evidence="2">ERGS5:02</strain>
    </source>
</reference>
<name>A0A0X8E335_9MICO</name>
<dbReference type="RefSeq" id="WP_067227727.1">
    <property type="nucleotide sequence ID" value="NZ_CP014145.1"/>
</dbReference>
<sequence length="146" mass="15796">MAEKTAGLSADEREAVKNRAAELRAEAKAGKTRAAGEQAIREAIAALPNEDRALAEGIDRIVTEVAPHLFPKTWYGFPSYADADGKVVVFFKPASKFTSRYATLGFEESAQLDDGDLWVTSFAVLALTPKTEKTITEYVRKAAGVS</sequence>
<organism evidence="1 2">
    <name type="scientific">Microterricola viridarii</name>
    <dbReference type="NCBI Taxonomy" id="412690"/>
    <lineage>
        <taxon>Bacteria</taxon>
        <taxon>Bacillati</taxon>
        <taxon>Actinomycetota</taxon>
        <taxon>Actinomycetes</taxon>
        <taxon>Micrococcales</taxon>
        <taxon>Microbacteriaceae</taxon>
        <taxon>Microterricola</taxon>
    </lineage>
</organism>
<reference evidence="1 2" key="1">
    <citation type="journal article" date="2016" name="J. Biotechnol.">
        <title>First complete genome sequence of a species in the genus Microterricola, an extremophilic cold active enzyme producing bacterial strain ERGS5:02 isolated from Sikkim Himalaya.</title>
        <authorList>
            <person name="Himanshu"/>
            <person name="Swarnkar M.K."/>
            <person name="Singh D."/>
            <person name="Kumar R."/>
        </authorList>
    </citation>
    <scope>NUCLEOTIDE SEQUENCE [LARGE SCALE GENOMIC DNA]</scope>
    <source>
        <strain evidence="1 2">ERGS5:02</strain>
    </source>
</reference>
<dbReference type="AlphaFoldDB" id="A0A0X8E335"/>
<protein>
    <recommendedName>
        <fullName evidence="3">YdhG-like domain-containing protein</fullName>
    </recommendedName>
</protein>
<dbReference type="Proteomes" id="UP000058305">
    <property type="component" value="Chromosome"/>
</dbReference>
<dbReference type="SUPFAM" id="SSF159888">
    <property type="entry name" value="YdhG-like"/>
    <property type="match status" value="1"/>
</dbReference>
<proteinExistence type="predicted"/>
<dbReference type="OrthoDB" id="32458at2"/>
<dbReference type="KEGG" id="mvd:AWU67_08115"/>